<feature type="region of interest" description="Disordered" evidence="1">
    <location>
        <begin position="1"/>
        <end position="37"/>
    </location>
</feature>
<accession>A0A080ZKK6</accession>
<dbReference type="AlphaFoldDB" id="A0A080ZKK6"/>
<name>A0A080ZKK6_PHYNI</name>
<dbReference type="Proteomes" id="UP000028582">
    <property type="component" value="Unassembled WGS sequence"/>
</dbReference>
<proteinExistence type="predicted"/>
<evidence type="ECO:0000313" key="3">
    <source>
        <dbReference type="Proteomes" id="UP000028582"/>
    </source>
</evidence>
<gene>
    <name evidence="2" type="ORF">F444_15834</name>
</gene>
<organism evidence="2 3">
    <name type="scientific">Phytophthora nicotianae P1976</name>
    <dbReference type="NCBI Taxonomy" id="1317066"/>
    <lineage>
        <taxon>Eukaryota</taxon>
        <taxon>Sar</taxon>
        <taxon>Stramenopiles</taxon>
        <taxon>Oomycota</taxon>
        <taxon>Peronosporomycetes</taxon>
        <taxon>Peronosporales</taxon>
        <taxon>Peronosporaceae</taxon>
        <taxon>Phytophthora</taxon>
    </lineage>
</organism>
<evidence type="ECO:0000313" key="2">
    <source>
        <dbReference type="EMBL" id="ETO67167.1"/>
    </source>
</evidence>
<comment type="caution">
    <text evidence="2">The sequence shown here is derived from an EMBL/GenBank/DDBJ whole genome shotgun (WGS) entry which is preliminary data.</text>
</comment>
<evidence type="ECO:0000256" key="1">
    <source>
        <dbReference type="SAM" id="MobiDB-lite"/>
    </source>
</evidence>
<protein>
    <submittedName>
        <fullName evidence="2">Uncharacterized protein</fullName>
    </submittedName>
</protein>
<sequence>MTATNPGPQVEDLASLARKGKPHYQSPHQDRSGSDGRGRLWIRNHAFLLVNDRCA</sequence>
<reference evidence="2 3" key="1">
    <citation type="submission" date="2013-11" db="EMBL/GenBank/DDBJ databases">
        <title>The Genome Sequence of Phytophthora parasitica P1976.</title>
        <authorList>
            <consortium name="The Broad Institute Genomics Platform"/>
            <person name="Russ C."/>
            <person name="Tyler B."/>
            <person name="Panabieres F."/>
            <person name="Shan W."/>
            <person name="Tripathy S."/>
            <person name="Grunwald N."/>
            <person name="Machado M."/>
            <person name="Johnson C.S."/>
            <person name="Walker B."/>
            <person name="Young S."/>
            <person name="Zeng Q."/>
            <person name="Gargeya S."/>
            <person name="Fitzgerald M."/>
            <person name="Haas B."/>
            <person name="Abouelleil A."/>
            <person name="Allen A.W."/>
            <person name="Alvarado L."/>
            <person name="Arachchi H.M."/>
            <person name="Berlin A.M."/>
            <person name="Chapman S.B."/>
            <person name="Gainer-Dewar J."/>
            <person name="Goldberg J."/>
            <person name="Griggs A."/>
            <person name="Gujja S."/>
            <person name="Hansen M."/>
            <person name="Howarth C."/>
            <person name="Imamovic A."/>
            <person name="Ireland A."/>
            <person name="Larimer J."/>
            <person name="McCowan C."/>
            <person name="Murphy C."/>
            <person name="Pearson M."/>
            <person name="Poon T.W."/>
            <person name="Priest M."/>
            <person name="Roberts A."/>
            <person name="Saif S."/>
            <person name="Shea T."/>
            <person name="Sisk P."/>
            <person name="Sykes S."/>
            <person name="Wortman J."/>
            <person name="Nusbaum C."/>
            <person name="Birren B."/>
        </authorList>
    </citation>
    <scope>NUCLEOTIDE SEQUENCE [LARGE SCALE GENOMIC DNA]</scope>
    <source>
        <strain evidence="2 3">P1976</strain>
    </source>
</reference>
<dbReference type="EMBL" id="ANJA01002920">
    <property type="protein sequence ID" value="ETO67167.1"/>
    <property type="molecule type" value="Genomic_DNA"/>
</dbReference>
<feature type="compositionally biased region" description="Basic and acidic residues" evidence="1">
    <location>
        <begin position="28"/>
        <end position="37"/>
    </location>
</feature>